<dbReference type="Proteomes" id="UP000053825">
    <property type="component" value="Unassembled WGS sequence"/>
</dbReference>
<name>A0A0L7R3X3_9HYME</name>
<reference evidence="1 2" key="1">
    <citation type="submission" date="2015-07" db="EMBL/GenBank/DDBJ databases">
        <title>The genome of Habropoda laboriosa.</title>
        <authorList>
            <person name="Pan H."/>
            <person name="Kapheim K."/>
        </authorList>
    </citation>
    <scope>NUCLEOTIDE SEQUENCE [LARGE SCALE GENOMIC DNA]</scope>
    <source>
        <strain evidence="1">0110345459</strain>
    </source>
</reference>
<sequence length="228" mass="25468">MASGRFPGHAFVGTLLEYQVSLPLPVAASPRYAAGMSLLEPGYAAEKTTSTVCSLRPLGHEANPRCPFGPFTRTTQTILDLSRPDDDDDGDGDTENWKIPGRIVAAVHVTLIHRDHKRYSGSLHGVLLARAAKECEKEEEEEEVVNVEESGRREGVQFGYMRPFELTRKKKGSIDWHAVILRIEASKEPRGRSDRPLLAPHTVSSSLVSRYENITHEQWPRESLEPNE</sequence>
<evidence type="ECO:0000313" key="2">
    <source>
        <dbReference type="Proteomes" id="UP000053825"/>
    </source>
</evidence>
<evidence type="ECO:0000313" key="1">
    <source>
        <dbReference type="EMBL" id="KOC65577.1"/>
    </source>
</evidence>
<proteinExistence type="predicted"/>
<dbReference type="AlphaFoldDB" id="A0A0L7R3X3"/>
<accession>A0A0L7R3X3</accession>
<keyword evidence="2" id="KW-1185">Reference proteome</keyword>
<protein>
    <submittedName>
        <fullName evidence="1">Uncharacterized protein</fullName>
    </submittedName>
</protein>
<gene>
    <name evidence="1" type="ORF">WH47_00547</name>
</gene>
<organism evidence="1 2">
    <name type="scientific">Habropoda laboriosa</name>
    <dbReference type="NCBI Taxonomy" id="597456"/>
    <lineage>
        <taxon>Eukaryota</taxon>
        <taxon>Metazoa</taxon>
        <taxon>Ecdysozoa</taxon>
        <taxon>Arthropoda</taxon>
        <taxon>Hexapoda</taxon>
        <taxon>Insecta</taxon>
        <taxon>Pterygota</taxon>
        <taxon>Neoptera</taxon>
        <taxon>Endopterygota</taxon>
        <taxon>Hymenoptera</taxon>
        <taxon>Apocrita</taxon>
        <taxon>Aculeata</taxon>
        <taxon>Apoidea</taxon>
        <taxon>Anthophila</taxon>
        <taxon>Apidae</taxon>
        <taxon>Habropoda</taxon>
    </lineage>
</organism>
<dbReference type="EMBL" id="KQ414661">
    <property type="protein sequence ID" value="KOC65577.1"/>
    <property type="molecule type" value="Genomic_DNA"/>
</dbReference>